<proteinExistence type="predicted"/>
<evidence type="ECO:0000256" key="1">
    <source>
        <dbReference type="SAM" id="Phobius"/>
    </source>
</evidence>
<feature type="transmembrane region" description="Helical" evidence="1">
    <location>
        <begin position="284"/>
        <end position="303"/>
    </location>
</feature>
<dbReference type="AlphaFoldDB" id="A0A0F0KN36"/>
<evidence type="ECO:0000313" key="3">
    <source>
        <dbReference type="Proteomes" id="UP000033448"/>
    </source>
</evidence>
<dbReference type="EMBL" id="JYIT01000080">
    <property type="protein sequence ID" value="KJL21859.1"/>
    <property type="molecule type" value="Genomic_DNA"/>
</dbReference>
<dbReference type="Pfam" id="PF06197">
    <property type="entry name" value="DUF998"/>
    <property type="match status" value="1"/>
</dbReference>
<name>A0A0F0KN36_9MICO</name>
<feature type="transmembrane region" description="Helical" evidence="1">
    <location>
        <begin position="190"/>
        <end position="210"/>
    </location>
</feature>
<keyword evidence="1" id="KW-0472">Membrane</keyword>
<dbReference type="PATRIC" id="fig|582680.7.peg.2447"/>
<feature type="transmembrane region" description="Helical" evidence="1">
    <location>
        <begin position="45"/>
        <end position="66"/>
    </location>
</feature>
<feature type="transmembrane region" description="Helical" evidence="1">
    <location>
        <begin position="222"/>
        <end position="248"/>
    </location>
</feature>
<feature type="transmembrane region" description="Helical" evidence="1">
    <location>
        <begin position="12"/>
        <end position="33"/>
    </location>
</feature>
<feature type="transmembrane region" description="Helical" evidence="1">
    <location>
        <begin position="152"/>
        <end position="170"/>
    </location>
</feature>
<feature type="transmembrane region" description="Helical" evidence="1">
    <location>
        <begin position="315"/>
        <end position="336"/>
    </location>
</feature>
<feature type="transmembrane region" description="Helical" evidence="1">
    <location>
        <begin position="86"/>
        <end position="110"/>
    </location>
</feature>
<evidence type="ECO:0008006" key="4">
    <source>
        <dbReference type="Google" id="ProtNLM"/>
    </source>
</evidence>
<feature type="transmembrane region" description="Helical" evidence="1">
    <location>
        <begin position="254"/>
        <end position="277"/>
    </location>
</feature>
<protein>
    <recommendedName>
        <fullName evidence="4">DUF998 domain-containing protein</fullName>
    </recommendedName>
</protein>
<sequence>MDTAERLRAETRTVWATALCFAAGAIAGFIVLQGPPRPLTGPGSLSQPVAVIAAVIAAAAFVTSTLQHRRGETAPMPPWQSAVSHVSAVALTIVFAAVTALGVLLAGLVFGAGLHDFTAPSLGGGLIAGAAAALGGRFAYTAGIGIRTRDLSALLFGFLAIGTLFAMATAADPLWWQQNFSQLGLGTGGWAFNGTLVVAGLLFATVGSYIGRDLHRLRGDAALRGIAVVVALWAATGLALAVVGLVPIELSRVVHWIAAVGTLLLFAAAAATSAAALPGRPRALAIATIGLGVLLVAAVVLHWPIRLYSSTGLEAIAVGLGLVWMTTFVRVLAVLVPDLPRVSARATLLRG</sequence>
<dbReference type="Proteomes" id="UP000033448">
    <property type="component" value="Unassembled WGS sequence"/>
</dbReference>
<organism evidence="2 3">
    <name type="scientific">Microbacterium azadirachtae</name>
    <dbReference type="NCBI Taxonomy" id="582680"/>
    <lineage>
        <taxon>Bacteria</taxon>
        <taxon>Bacillati</taxon>
        <taxon>Actinomycetota</taxon>
        <taxon>Actinomycetes</taxon>
        <taxon>Micrococcales</taxon>
        <taxon>Microbacteriaceae</taxon>
        <taxon>Microbacterium</taxon>
    </lineage>
</organism>
<keyword evidence="3" id="KW-1185">Reference proteome</keyword>
<gene>
    <name evidence="2" type="ORF">RL72_02398</name>
</gene>
<keyword evidence="1" id="KW-0812">Transmembrane</keyword>
<comment type="caution">
    <text evidence="2">The sequence shown here is derived from an EMBL/GenBank/DDBJ whole genome shotgun (WGS) entry which is preliminary data.</text>
</comment>
<feature type="transmembrane region" description="Helical" evidence="1">
    <location>
        <begin position="122"/>
        <end position="140"/>
    </location>
</feature>
<dbReference type="InterPro" id="IPR009339">
    <property type="entry name" value="DUF998"/>
</dbReference>
<reference evidence="2 3" key="1">
    <citation type="submission" date="2015-02" db="EMBL/GenBank/DDBJ databases">
        <title>Draft genome sequences of ten Microbacterium spp. with emphasis on heavy metal contaminated environments.</title>
        <authorList>
            <person name="Corretto E."/>
        </authorList>
    </citation>
    <scope>NUCLEOTIDE SEQUENCE [LARGE SCALE GENOMIC DNA]</scope>
    <source>
        <strain evidence="2 3">DSM 23848</strain>
    </source>
</reference>
<dbReference type="OrthoDB" id="3225559at2"/>
<evidence type="ECO:0000313" key="2">
    <source>
        <dbReference type="EMBL" id="KJL21859.1"/>
    </source>
</evidence>
<dbReference type="RefSeq" id="WP_156156789.1">
    <property type="nucleotide sequence ID" value="NZ_JYIT01000080.1"/>
</dbReference>
<keyword evidence="1" id="KW-1133">Transmembrane helix</keyword>
<accession>A0A0F0KN36</accession>